<comment type="pathway">
    <text evidence="9">Cofactor biosynthesis; coenzyme A biosynthesis; CoA from (R)-pantothenate: step 4/5.</text>
</comment>
<keyword evidence="12" id="KW-1185">Reference proteome</keyword>
<name>A0A2X3KZG3_9BACT</name>
<evidence type="ECO:0000256" key="7">
    <source>
        <dbReference type="ARBA" id="ARBA00022993"/>
    </source>
</evidence>
<dbReference type="InterPro" id="IPR004821">
    <property type="entry name" value="Cyt_trans-like"/>
</dbReference>
<dbReference type="PANTHER" id="PTHR21342">
    <property type="entry name" value="PHOSPHOPANTETHEINE ADENYLYLTRANSFERASE"/>
    <property type="match status" value="1"/>
</dbReference>
<keyword evidence="6 9" id="KW-0460">Magnesium</keyword>
<feature type="binding site" evidence="9">
    <location>
        <begin position="9"/>
        <end position="10"/>
    </location>
    <ligand>
        <name>ATP</name>
        <dbReference type="ChEBI" id="CHEBI:30616"/>
    </ligand>
</feature>
<protein>
    <recommendedName>
        <fullName evidence="9">Phosphopantetheine adenylyltransferase</fullName>
        <ecNumber evidence="9">2.7.7.3</ecNumber>
    </recommendedName>
    <alternativeName>
        <fullName evidence="9">Dephospho-CoA pyrophosphorylase</fullName>
    </alternativeName>
    <alternativeName>
        <fullName evidence="9">Pantetheine-phosphate adenylyltransferase</fullName>
        <shortName evidence="9">PPAT</shortName>
    </alternativeName>
</protein>
<keyword evidence="3 9" id="KW-0548">Nucleotidyltransferase</keyword>
<comment type="cofactor">
    <cofactor evidence="9">
        <name>Mg(2+)</name>
        <dbReference type="ChEBI" id="CHEBI:18420"/>
    </cofactor>
</comment>
<feature type="domain" description="Cytidyltransferase-like" evidence="10">
    <location>
        <begin position="5"/>
        <end position="135"/>
    </location>
</feature>
<comment type="similarity">
    <text evidence="9">Belongs to the bacterial CoaD family.</text>
</comment>
<evidence type="ECO:0000256" key="8">
    <source>
        <dbReference type="ARBA" id="ARBA00029346"/>
    </source>
</evidence>
<evidence type="ECO:0000256" key="2">
    <source>
        <dbReference type="ARBA" id="ARBA00022679"/>
    </source>
</evidence>
<dbReference type="InterPro" id="IPR001980">
    <property type="entry name" value="PPAT"/>
</dbReference>
<dbReference type="Gene3D" id="3.40.50.620">
    <property type="entry name" value="HUPs"/>
    <property type="match status" value="1"/>
</dbReference>
<feature type="binding site" evidence="9">
    <location>
        <begin position="90"/>
        <end position="92"/>
    </location>
    <ligand>
        <name>ATP</name>
        <dbReference type="ChEBI" id="CHEBI:30616"/>
    </ligand>
</feature>
<dbReference type="EC" id="2.7.7.3" evidence="9"/>
<dbReference type="SUPFAM" id="SSF52374">
    <property type="entry name" value="Nucleotidylyl transferase"/>
    <property type="match status" value="1"/>
</dbReference>
<dbReference type="Proteomes" id="UP000249818">
    <property type="component" value="Chromosome BARAN1"/>
</dbReference>
<dbReference type="OrthoDB" id="9806661at2"/>
<feature type="binding site" evidence="9">
    <location>
        <position position="17"/>
    </location>
    <ligand>
        <name>ATP</name>
        <dbReference type="ChEBI" id="CHEBI:30616"/>
    </ligand>
</feature>
<evidence type="ECO:0000313" key="11">
    <source>
        <dbReference type="EMBL" id="SQD92309.1"/>
    </source>
</evidence>
<evidence type="ECO:0000313" key="12">
    <source>
        <dbReference type="Proteomes" id="UP000249818"/>
    </source>
</evidence>
<feature type="binding site" evidence="9">
    <location>
        <position position="89"/>
    </location>
    <ligand>
        <name>substrate</name>
    </ligand>
</feature>
<accession>A0A2X3KZG3</accession>
<dbReference type="NCBIfam" id="TIGR00125">
    <property type="entry name" value="cyt_tran_rel"/>
    <property type="match status" value="1"/>
</dbReference>
<dbReference type="GO" id="GO:0015937">
    <property type="term" value="P:coenzyme A biosynthetic process"/>
    <property type="evidence" value="ECO:0007669"/>
    <property type="project" value="UniProtKB-UniRule"/>
</dbReference>
<dbReference type="GO" id="GO:0005524">
    <property type="term" value="F:ATP binding"/>
    <property type="evidence" value="ECO:0007669"/>
    <property type="project" value="UniProtKB-KW"/>
</dbReference>
<evidence type="ECO:0000256" key="4">
    <source>
        <dbReference type="ARBA" id="ARBA00022741"/>
    </source>
</evidence>
<keyword evidence="7 9" id="KW-0173">Coenzyme A biosynthesis</keyword>
<keyword evidence="4 9" id="KW-0547">Nucleotide-binding</keyword>
<dbReference type="PANTHER" id="PTHR21342:SF1">
    <property type="entry name" value="PHOSPHOPANTETHEINE ADENYLYLTRANSFERASE"/>
    <property type="match status" value="1"/>
</dbReference>
<dbReference type="AlphaFoldDB" id="A0A2X3KZG3"/>
<comment type="catalytic activity">
    <reaction evidence="8 9">
        <text>(R)-4'-phosphopantetheine + ATP + H(+) = 3'-dephospho-CoA + diphosphate</text>
        <dbReference type="Rhea" id="RHEA:19801"/>
        <dbReference type="ChEBI" id="CHEBI:15378"/>
        <dbReference type="ChEBI" id="CHEBI:30616"/>
        <dbReference type="ChEBI" id="CHEBI:33019"/>
        <dbReference type="ChEBI" id="CHEBI:57328"/>
        <dbReference type="ChEBI" id="CHEBI:61723"/>
        <dbReference type="EC" id="2.7.7.3"/>
    </reaction>
</comment>
<reference evidence="12" key="1">
    <citation type="submission" date="2018-05" db="EMBL/GenBank/DDBJ databases">
        <authorList>
            <person name="Hao L."/>
        </authorList>
    </citation>
    <scope>NUCLEOTIDE SEQUENCE [LARGE SCALE GENOMIC DNA]</scope>
</reference>
<dbReference type="UniPathway" id="UPA00241">
    <property type="reaction ID" value="UER00355"/>
</dbReference>
<dbReference type="NCBIfam" id="TIGR01510">
    <property type="entry name" value="coaD_prev_kdtB"/>
    <property type="match status" value="1"/>
</dbReference>
<comment type="function">
    <text evidence="9">Reversibly transfers an adenylyl group from ATP to 4'-phosphopantetheine, yielding dephospho-CoA (dPCoA) and pyrophosphate.</text>
</comment>
<evidence type="ECO:0000256" key="1">
    <source>
        <dbReference type="ARBA" id="ARBA00022490"/>
    </source>
</evidence>
<dbReference type="GO" id="GO:0004595">
    <property type="term" value="F:pantetheine-phosphate adenylyltransferase activity"/>
    <property type="evidence" value="ECO:0007669"/>
    <property type="project" value="UniProtKB-UniRule"/>
</dbReference>
<keyword evidence="2 9" id="KW-0808">Transferase</keyword>
<evidence type="ECO:0000259" key="10">
    <source>
        <dbReference type="Pfam" id="PF01467"/>
    </source>
</evidence>
<sequence length="169" mass="18508">MRTALYPGSFDPITYGHLDVLKRAKRLFDELIVAVVENPRKTSLFTAEERRELVAASLVEEGVCGVRVVTYSGLLIECARELGAVAVVRGLRATSDFDYEFQFALTNRDLASDIETVFLMTAGQYSFLSSSLVKEIGQYGGDVAKFVPACVAKALAAKFGTKRRSKGAR</sequence>
<keyword evidence="5 9" id="KW-0067">ATP-binding</keyword>
<dbReference type="RefSeq" id="WP_122030545.1">
    <property type="nucleotide sequence ID" value="NZ_LS483254.1"/>
</dbReference>
<organism evidence="11 12">
    <name type="scientific">Candidatus Bipolaricaulis anaerobius</name>
    <dbReference type="NCBI Taxonomy" id="2026885"/>
    <lineage>
        <taxon>Bacteria</taxon>
        <taxon>Candidatus Bipolaricaulota</taxon>
        <taxon>Candidatus Bipolaricaulia</taxon>
        <taxon>Candidatus Bipolaricaulales</taxon>
        <taxon>Candidatus Bipolaricaulaceae</taxon>
        <taxon>Candidatus Bipolaricaulis</taxon>
    </lineage>
</organism>
<dbReference type="Pfam" id="PF01467">
    <property type="entry name" value="CTP_transf_like"/>
    <property type="match status" value="1"/>
</dbReference>
<evidence type="ECO:0000256" key="6">
    <source>
        <dbReference type="ARBA" id="ARBA00022842"/>
    </source>
</evidence>
<feature type="binding site" evidence="9">
    <location>
        <position position="41"/>
    </location>
    <ligand>
        <name>substrate</name>
    </ligand>
</feature>
<feature type="binding site" evidence="9">
    <location>
        <position position="75"/>
    </location>
    <ligand>
        <name>substrate</name>
    </ligand>
</feature>
<feature type="binding site" evidence="9">
    <location>
        <position position="9"/>
    </location>
    <ligand>
        <name>substrate</name>
    </ligand>
</feature>
<dbReference type="CDD" id="cd02163">
    <property type="entry name" value="PPAT"/>
    <property type="match status" value="1"/>
</dbReference>
<feature type="site" description="Transition state stabilizer" evidence="9">
    <location>
        <position position="17"/>
    </location>
</feature>
<gene>
    <name evidence="9 11" type="primary">coaD</name>
    <name evidence="11" type="ORF">BARAN1_0284</name>
</gene>
<dbReference type="PRINTS" id="PR01020">
    <property type="entry name" value="LPSBIOSNTHSS"/>
</dbReference>
<dbReference type="KEGG" id="bana:BARAN1_0284"/>
<comment type="subcellular location">
    <subcellularLocation>
        <location evidence="9">Cytoplasm</location>
    </subcellularLocation>
</comment>
<dbReference type="EMBL" id="LS483254">
    <property type="protein sequence ID" value="SQD92309.1"/>
    <property type="molecule type" value="Genomic_DNA"/>
</dbReference>
<feature type="binding site" evidence="9">
    <location>
        <begin position="125"/>
        <end position="131"/>
    </location>
    <ligand>
        <name>ATP</name>
        <dbReference type="ChEBI" id="CHEBI:30616"/>
    </ligand>
</feature>
<dbReference type="GO" id="GO:0005737">
    <property type="term" value="C:cytoplasm"/>
    <property type="evidence" value="ECO:0007669"/>
    <property type="project" value="UniProtKB-SubCell"/>
</dbReference>
<keyword evidence="1 9" id="KW-0963">Cytoplasm</keyword>
<feature type="binding site" evidence="9">
    <location>
        <position position="100"/>
    </location>
    <ligand>
        <name>ATP</name>
        <dbReference type="ChEBI" id="CHEBI:30616"/>
    </ligand>
</feature>
<comment type="subunit">
    <text evidence="9">Homohexamer.</text>
</comment>
<evidence type="ECO:0000256" key="9">
    <source>
        <dbReference type="HAMAP-Rule" id="MF_00151"/>
    </source>
</evidence>
<dbReference type="InterPro" id="IPR014729">
    <property type="entry name" value="Rossmann-like_a/b/a_fold"/>
</dbReference>
<evidence type="ECO:0000256" key="5">
    <source>
        <dbReference type="ARBA" id="ARBA00022840"/>
    </source>
</evidence>
<dbReference type="HAMAP" id="MF_00151">
    <property type="entry name" value="PPAT_bact"/>
    <property type="match status" value="1"/>
</dbReference>
<evidence type="ECO:0000256" key="3">
    <source>
        <dbReference type="ARBA" id="ARBA00022695"/>
    </source>
</evidence>
<proteinExistence type="inferred from homology"/>